<dbReference type="GO" id="GO:0046872">
    <property type="term" value="F:metal ion binding"/>
    <property type="evidence" value="ECO:0007669"/>
    <property type="project" value="UniProtKB-KW"/>
</dbReference>
<evidence type="ECO:0000313" key="5">
    <source>
        <dbReference type="Proteomes" id="UP000505077"/>
    </source>
</evidence>
<sequence>MYKALVAFAMCSLFIASPGFAQQKYPKKELKTWDRENVAGGQGTLFGKFSFTRNDVKKDDAIKEIGWMTLLPGASIGMHKHENNEDAYIIVKGQGVFTDSTGKETLVKVGDITIAKKGESHALKNTGKKPLVFLDIVAAQQ</sequence>
<dbReference type="PANTHER" id="PTHR35848">
    <property type="entry name" value="OXALATE-BINDING PROTEIN"/>
    <property type="match status" value="1"/>
</dbReference>
<evidence type="ECO:0000313" key="4">
    <source>
        <dbReference type="EMBL" id="GFH62866.1"/>
    </source>
</evidence>
<dbReference type="InterPro" id="IPR011051">
    <property type="entry name" value="RmlC_Cupin_sf"/>
</dbReference>
<dbReference type="CDD" id="cd02221">
    <property type="entry name" value="cupin_TM1287-like"/>
    <property type="match status" value="1"/>
</dbReference>
<evidence type="ECO:0000259" key="3">
    <source>
        <dbReference type="Pfam" id="PF07883"/>
    </source>
</evidence>
<dbReference type="AlphaFoldDB" id="A0A6L2R5M6"/>
<dbReference type="Proteomes" id="UP000505077">
    <property type="component" value="Unassembled WGS sequence"/>
</dbReference>
<reference evidence="4 5" key="1">
    <citation type="journal article" date="2020" name="ISME J.">
        <title>Parallel Reductive Genome Evolution in Desulfovibrio Ectosymbionts Independently Acquired by Trichonympha Protists in the Termite Gut.</title>
        <authorList>
            <person name="Takeuchi M."/>
            <person name="Kuwahara H."/>
            <person name="Murakami T."/>
            <person name="Takahashi K."/>
            <person name="Kajitani R."/>
            <person name="Toyoda A."/>
            <person name="Itoh T."/>
            <person name="Ohkuma M."/>
            <person name="Hongoh Y."/>
        </authorList>
    </citation>
    <scope>NUCLEOTIDE SEQUENCE [LARGE SCALE GENOMIC DNA]</scope>
    <source>
        <strain evidence="4">ZnDsv-02</strain>
    </source>
</reference>
<keyword evidence="4" id="KW-0413">Isomerase</keyword>
<dbReference type="SUPFAM" id="SSF51182">
    <property type="entry name" value="RmlC-like cupins"/>
    <property type="match status" value="1"/>
</dbReference>
<evidence type="ECO:0000256" key="2">
    <source>
        <dbReference type="SAM" id="SignalP"/>
    </source>
</evidence>
<dbReference type="GO" id="GO:0016779">
    <property type="term" value="F:nucleotidyltransferase activity"/>
    <property type="evidence" value="ECO:0007669"/>
    <property type="project" value="UniProtKB-KW"/>
</dbReference>
<keyword evidence="4" id="KW-0548">Nucleotidyltransferase</keyword>
<dbReference type="GO" id="GO:0016853">
    <property type="term" value="F:isomerase activity"/>
    <property type="evidence" value="ECO:0007669"/>
    <property type="project" value="UniProtKB-KW"/>
</dbReference>
<keyword evidence="4" id="KW-0808">Transferase</keyword>
<feature type="domain" description="Cupin type-2" evidence="3">
    <location>
        <begin position="67"/>
        <end position="137"/>
    </location>
</feature>
<gene>
    <name evidence="4" type="ORF">ZNDK_0637</name>
</gene>
<dbReference type="Gene3D" id="2.60.120.10">
    <property type="entry name" value="Jelly Rolls"/>
    <property type="match status" value="1"/>
</dbReference>
<proteinExistence type="predicted"/>
<feature type="signal peptide" evidence="2">
    <location>
        <begin position="1"/>
        <end position="21"/>
    </location>
</feature>
<organism evidence="4 5">
    <name type="scientific">Candidatus Desulfovibrio kirbyi</name>
    <dbReference type="NCBI Taxonomy" id="2696086"/>
    <lineage>
        <taxon>Bacteria</taxon>
        <taxon>Pseudomonadati</taxon>
        <taxon>Thermodesulfobacteriota</taxon>
        <taxon>Desulfovibrionia</taxon>
        <taxon>Desulfovibrionales</taxon>
        <taxon>Desulfovibrionaceae</taxon>
        <taxon>Desulfovibrio</taxon>
    </lineage>
</organism>
<accession>A0A6L2R5M6</accession>
<dbReference type="EMBL" id="BLLL01000006">
    <property type="protein sequence ID" value="GFH62866.1"/>
    <property type="molecule type" value="Genomic_DNA"/>
</dbReference>
<protein>
    <submittedName>
        <fullName evidence="4">Putative mannose-1-phosphate guanylyltransferase /mannose-6-phosphate isomerase</fullName>
    </submittedName>
</protein>
<name>A0A6L2R5M6_9BACT</name>
<dbReference type="InterPro" id="IPR013096">
    <property type="entry name" value="Cupin_2"/>
</dbReference>
<dbReference type="Pfam" id="PF07883">
    <property type="entry name" value="Cupin_2"/>
    <property type="match status" value="1"/>
</dbReference>
<feature type="chain" id="PRO_5026896776" evidence="2">
    <location>
        <begin position="22"/>
        <end position="141"/>
    </location>
</feature>
<keyword evidence="1" id="KW-0479">Metal-binding</keyword>
<dbReference type="PANTHER" id="PTHR35848:SF6">
    <property type="entry name" value="CUPIN TYPE-2 DOMAIN-CONTAINING PROTEIN"/>
    <property type="match status" value="1"/>
</dbReference>
<evidence type="ECO:0000256" key="1">
    <source>
        <dbReference type="ARBA" id="ARBA00022723"/>
    </source>
</evidence>
<keyword evidence="2" id="KW-0732">Signal</keyword>
<dbReference type="InterPro" id="IPR051610">
    <property type="entry name" value="GPI/OXD"/>
</dbReference>
<dbReference type="InterPro" id="IPR014710">
    <property type="entry name" value="RmlC-like_jellyroll"/>
</dbReference>
<comment type="caution">
    <text evidence="4">The sequence shown here is derived from an EMBL/GenBank/DDBJ whole genome shotgun (WGS) entry which is preliminary data.</text>
</comment>